<proteinExistence type="predicted"/>
<accession>A0A2T5LZB1</accession>
<dbReference type="Proteomes" id="UP000244073">
    <property type="component" value="Unassembled WGS sequence"/>
</dbReference>
<comment type="caution">
    <text evidence="2">The sequence shown here is derived from an EMBL/GenBank/DDBJ whole genome shotgun (WGS) entry which is preliminary data.</text>
</comment>
<evidence type="ECO:0000256" key="1">
    <source>
        <dbReference type="SAM" id="MobiDB-lite"/>
    </source>
</evidence>
<organism evidence="2 3">
    <name type="scientific">Aspergillus ochraceoroseus IBT 24754</name>
    <dbReference type="NCBI Taxonomy" id="1392256"/>
    <lineage>
        <taxon>Eukaryota</taxon>
        <taxon>Fungi</taxon>
        <taxon>Dikarya</taxon>
        <taxon>Ascomycota</taxon>
        <taxon>Pezizomycotina</taxon>
        <taxon>Eurotiomycetes</taxon>
        <taxon>Eurotiomycetidae</taxon>
        <taxon>Eurotiales</taxon>
        <taxon>Aspergillaceae</taxon>
        <taxon>Aspergillus</taxon>
        <taxon>Aspergillus subgen. Nidulantes</taxon>
    </lineage>
</organism>
<dbReference type="OrthoDB" id="3549294at2759"/>
<name>A0A2T5LZB1_9EURO</name>
<dbReference type="VEuPathDB" id="FungiDB:P175DRAFT_0531142"/>
<dbReference type="GeneID" id="63816728"/>
<feature type="region of interest" description="Disordered" evidence="1">
    <location>
        <begin position="482"/>
        <end position="503"/>
    </location>
</feature>
<protein>
    <submittedName>
        <fullName evidence="2">Uncharacterized protein</fullName>
    </submittedName>
</protein>
<gene>
    <name evidence="2" type="ORF">P175DRAFT_0531142</name>
</gene>
<reference evidence="2 3" key="1">
    <citation type="journal article" date="2018" name="Proc. Natl. Acad. Sci. U.S.A.">
        <title>Linking secondary metabolites to gene clusters through genome sequencing of six diverse Aspergillus species.</title>
        <authorList>
            <person name="Kaerboelling I."/>
            <person name="Vesth T.C."/>
            <person name="Frisvad J.C."/>
            <person name="Nybo J.L."/>
            <person name="Theobald S."/>
            <person name="Kuo A."/>
            <person name="Bowyer P."/>
            <person name="Matsuda Y."/>
            <person name="Mondo S."/>
            <person name="Lyhne E.K."/>
            <person name="Kogle M.E."/>
            <person name="Clum A."/>
            <person name="Lipzen A."/>
            <person name="Salamov A."/>
            <person name="Ngan C.Y."/>
            <person name="Daum C."/>
            <person name="Chiniquy J."/>
            <person name="Barry K."/>
            <person name="LaButti K."/>
            <person name="Haridas S."/>
            <person name="Simmons B.A."/>
            <person name="Magnuson J.K."/>
            <person name="Mortensen U.H."/>
            <person name="Larsen T.O."/>
            <person name="Grigoriev I.V."/>
            <person name="Baker S.E."/>
            <person name="Andersen M.R."/>
        </authorList>
    </citation>
    <scope>NUCLEOTIDE SEQUENCE [LARGE SCALE GENOMIC DNA]</scope>
    <source>
        <strain evidence="2 3">IBT 24754</strain>
    </source>
</reference>
<dbReference type="RefSeq" id="XP_040753012.1">
    <property type="nucleotide sequence ID" value="XM_040899846.1"/>
</dbReference>
<sequence length="503" mass="56230">MEKSEDRVLPNPKSVAEVIHRSKDVWFSSLECDQLTVFGYSSWNVSGSKECGLGGTRVNTEQCPIGIGVRKATLLAYRSGGDTPGSALLIALISAVAYIFSKRLVELQGNKDNFLMKTKVLQFYPLMFTLVMQMMRPSGPFLTPWNIKITDELSFRIRRRGSSQTQARSEIPPPTATRAIQFLRSFCELHSNLMRICSARRPNLAPLYFGASITNLMSLVVRSVKSGLPFMDINAAAWSGYGQSFIQGPGDEKPAPAGFILRCDMWRILYVTREYSNPPLTPWKPFGEVDLNDRYLHGPQQGGLPNNACPNMILDEQGGDSRQHAVDSTTLVQLVKRQLDDNMTGTVLQWSLFRLHLNHYANIQANNISFLSSSAVVGQEALCLLGTECSESERNSCESAEFEGLEHVAQYTSIPVPKVHRTYCYVGLFFLSNTDFQMTEELLITLSLKRRRKLIFWAKVFLFPASRCIAVGSQLPFESASAERPSPHLEEPPCGPFNSCDRV</sequence>
<evidence type="ECO:0000313" key="3">
    <source>
        <dbReference type="Proteomes" id="UP000244073"/>
    </source>
</evidence>
<dbReference type="EMBL" id="MSFN02000003">
    <property type="protein sequence ID" value="PTU21620.1"/>
    <property type="molecule type" value="Genomic_DNA"/>
</dbReference>
<dbReference type="AlphaFoldDB" id="A0A2T5LZB1"/>
<evidence type="ECO:0000313" key="2">
    <source>
        <dbReference type="EMBL" id="PTU21620.1"/>
    </source>
</evidence>